<dbReference type="Gene3D" id="3.40.190.290">
    <property type="match status" value="1"/>
</dbReference>
<dbReference type="PANTHER" id="PTHR30537:SF35">
    <property type="entry name" value="TRANSCRIPTIONAL REGULATORY PROTEIN"/>
    <property type="match status" value="1"/>
</dbReference>
<comment type="caution">
    <text evidence="6">The sequence shown here is derived from an EMBL/GenBank/DDBJ whole genome shotgun (WGS) entry which is preliminary data.</text>
</comment>
<sequence length="319" mass="35255">MDTLMSLRVFCTVAEAKGFAAAADRLGISPAMTSKHVIHLEGKLATRLLHRTSRHVSLTEAGVLYFQQAKALLDGLDEVEAAMANVTVVPRGTLRFSAPVWFANTNFARMVAKFSSRYPDVVFDIDLTGRIANLVEDGLDLALRTVDPMSLDPSLVARRLGDVSFQLAAAPTYLDRVGRPSRISDLNGHALLRYNAMRDYQHVIIEGPNGPETVGFRSVMESSNDTMLQLAAIEGMGIVFLPRWMIEQEVADGRLEILFPESAQIRRSIFAVYPSRKYLSAKVRLFIEFLVDGAGLGGPFRTARRESHGPRSDPYNDAE</sequence>
<gene>
    <name evidence="6" type="ORF">GNZ13_38815</name>
</gene>
<keyword evidence="7" id="KW-1185">Reference proteome</keyword>
<dbReference type="Pfam" id="PF03466">
    <property type="entry name" value="LysR_substrate"/>
    <property type="match status" value="1"/>
</dbReference>
<evidence type="ECO:0000256" key="1">
    <source>
        <dbReference type="ARBA" id="ARBA00009437"/>
    </source>
</evidence>
<dbReference type="Gene3D" id="1.10.10.10">
    <property type="entry name" value="Winged helix-like DNA-binding domain superfamily/Winged helix DNA-binding domain"/>
    <property type="match status" value="1"/>
</dbReference>
<dbReference type="InterPro" id="IPR058163">
    <property type="entry name" value="LysR-type_TF_proteobact-type"/>
</dbReference>
<dbReference type="AlphaFoldDB" id="A0A972NWR5"/>
<accession>A0A972NWR5</accession>
<keyword evidence="2" id="KW-0805">Transcription regulation</keyword>
<evidence type="ECO:0000259" key="5">
    <source>
        <dbReference type="PROSITE" id="PS50931"/>
    </source>
</evidence>
<proteinExistence type="inferred from homology"/>
<evidence type="ECO:0000313" key="6">
    <source>
        <dbReference type="EMBL" id="NPT60352.1"/>
    </source>
</evidence>
<keyword evidence="3" id="KW-0238">DNA-binding</keyword>
<dbReference type="GO" id="GO:0043565">
    <property type="term" value="F:sequence-specific DNA binding"/>
    <property type="evidence" value="ECO:0007669"/>
    <property type="project" value="TreeGrafter"/>
</dbReference>
<evidence type="ECO:0000256" key="2">
    <source>
        <dbReference type="ARBA" id="ARBA00023015"/>
    </source>
</evidence>
<dbReference type="SUPFAM" id="SSF53850">
    <property type="entry name" value="Periplasmic binding protein-like II"/>
    <property type="match status" value="1"/>
</dbReference>
<dbReference type="EMBL" id="WOEZ01000217">
    <property type="protein sequence ID" value="NPT60352.1"/>
    <property type="molecule type" value="Genomic_DNA"/>
</dbReference>
<keyword evidence="4" id="KW-0804">Transcription</keyword>
<dbReference type="SUPFAM" id="SSF46785">
    <property type="entry name" value="Winged helix' DNA-binding domain"/>
    <property type="match status" value="1"/>
</dbReference>
<comment type="similarity">
    <text evidence="1">Belongs to the LysR transcriptional regulatory family.</text>
</comment>
<dbReference type="GO" id="GO:0006351">
    <property type="term" value="P:DNA-templated transcription"/>
    <property type="evidence" value="ECO:0007669"/>
    <property type="project" value="TreeGrafter"/>
</dbReference>
<dbReference type="Pfam" id="PF00126">
    <property type="entry name" value="HTH_1"/>
    <property type="match status" value="1"/>
</dbReference>
<evidence type="ECO:0000256" key="4">
    <source>
        <dbReference type="ARBA" id="ARBA00023163"/>
    </source>
</evidence>
<dbReference type="InterPro" id="IPR036390">
    <property type="entry name" value="WH_DNA-bd_sf"/>
</dbReference>
<name>A0A972NWR5_9BURK</name>
<dbReference type="FunFam" id="1.10.10.10:FF:000001">
    <property type="entry name" value="LysR family transcriptional regulator"/>
    <property type="match status" value="1"/>
</dbReference>
<evidence type="ECO:0000256" key="3">
    <source>
        <dbReference type="ARBA" id="ARBA00023125"/>
    </source>
</evidence>
<feature type="domain" description="HTH lysR-type" evidence="5">
    <location>
        <begin position="1"/>
        <end position="59"/>
    </location>
</feature>
<protein>
    <submittedName>
        <fullName evidence="6">LysR family transcriptional regulator</fullName>
    </submittedName>
</protein>
<organism evidence="6 7">
    <name type="scientific">Paraburkholderia elongata</name>
    <dbReference type="NCBI Taxonomy" id="2675747"/>
    <lineage>
        <taxon>Bacteria</taxon>
        <taxon>Pseudomonadati</taxon>
        <taxon>Pseudomonadota</taxon>
        <taxon>Betaproteobacteria</taxon>
        <taxon>Burkholderiales</taxon>
        <taxon>Burkholderiaceae</taxon>
        <taxon>Paraburkholderia</taxon>
    </lineage>
</organism>
<dbReference type="GO" id="GO:0003700">
    <property type="term" value="F:DNA-binding transcription factor activity"/>
    <property type="evidence" value="ECO:0007669"/>
    <property type="project" value="InterPro"/>
</dbReference>
<evidence type="ECO:0000313" key="7">
    <source>
        <dbReference type="Proteomes" id="UP000655523"/>
    </source>
</evidence>
<dbReference type="PANTHER" id="PTHR30537">
    <property type="entry name" value="HTH-TYPE TRANSCRIPTIONAL REGULATOR"/>
    <property type="match status" value="1"/>
</dbReference>
<dbReference type="InterPro" id="IPR000847">
    <property type="entry name" value="LysR_HTH_N"/>
</dbReference>
<dbReference type="Proteomes" id="UP000655523">
    <property type="component" value="Unassembled WGS sequence"/>
</dbReference>
<dbReference type="PROSITE" id="PS50931">
    <property type="entry name" value="HTH_LYSR"/>
    <property type="match status" value="1"/>
</dbReference>
<dbReference type="InterPro" id="IPR036388">
    <property type="entry name" value="WH-like_DNA-bd_sf"/>
</dbReference>
<dbReference type="InterPro" id="IPR005119">
    <property type="entry name" value="LysR_subst-bd"/>
</dbReference>
<dbReference type="CDD" id="cd08422">
    <property type="entry name" value="PBP2_CrgA_like"/>
    <property type="match status" value="1"/>
</dbReference>
<reference evidence="6 7" key="1">
    <citation type="submission" date="2019-11" db="EMBL/GenBank/DDBJ databases">
        <title>Metabolism of dissolved organic matter in forest soils.</title>
        <authorList>
            <person name="Cyle K.T."/>
            <person name="Wilhelm R.C."/>
            <person name="Martinez C.E."/>
        </authorList>
    </citation>
    <scope>NUCLEOTIDE SEQUENCE [LARGE SCALE GENOMIC DNA]</scope>
    <source>
        <strain evidence="6 7">5N</strain>
    </source>
</reference>